<dbReference type="PANTHER" id="PTHR14795:SF0">
    <property type="entry name" value="TRANSMEMBRANE PROTEIN 62"/>
    <property type="match status" value="1"/>
</dbReference>
<dbReference type="InterPro" id="IPR029052">
    <property type="entry name" value="Metallo-depent_PP-like"/>
</dbReference>
<protein>
    <submittedName>
        <fullName evidence="1">Uncharacterized protein</fullName>
    </submittedName>
</protein>
<dbReference type="Proteomes" id="UP001291623">
    <property type="component" value="Unassembled WGS sequence"/>
</dbReference>
<organism evidence="1 2">
    <name type="scientific">Anisodus tanguticus</name>
    <dbReference type="NCBI Taxonomy" id="243964"/>
    <lineage>
        <taxon>Eukaryota</taxon>
        <taxon>Viridiplantae</taxon>
        <taxon>Streptophyta</taxon>
        <taxon>Embryophyta</taxon>
        <taxon>Tracheophyta</taxon>
        <taxon>Spermatophyta</taxon>
        <taxon>Magnoliopsida</taxon>
        <taxon>eudicotyledons</taxon>
        <taxon>Gunneridae</taxon>
        <taxon>Pentapetalae</taxon>
        <taxon>asterids</taxon>
        <taxon>lamiids</taxon>
        <taxon>Solanales</taxon>
        <taxon>Solanaceae</taxon>
        <taxon>Solanoideae</taxon>
        <taxon>Hyoscyameae</taxon>
        <taxon>Anisodus</taxon>
    </lineage>
</organism>
<proteinExistence type="predicted"/>
<keyword evidence="2" id="KW-1185">Reference proteome</keyword>
<accession>A0AAE1RWJ3</accession>
<dbReference type="SUPFAM" id="SSF56300">
    <property type="entry name" value="Metallo-dependent phosphatases"/>
    <property type="match status" value="1"/>
</dbReference>
<comment type="caution">
    <text evidence="1">The sequence shown here is derived from an EMBL/GenBank/DDBJ whole genome shotgun (WGS) entry which is preliminary data.</text>
</comment>
<dbReference type="EMBL" id="JAVYJV010000011">
    <property type="protein sequence ID" value="KAK4359939.1"/>
    <property type="molecule type" value="Genomic_DNA"/>
</dbReference>
<sequence>MIDKYFEADGVSVSAILINNSGEPLNKERDVIELNDNVVWVVQLSDLHFSVHHPQRALSFSHIVGPTLSMINPSLVFITGDLTDGKSQDLLTMKQDEEYQKVLDDSEEWLEYQPLENYRALIKAYAMNPLIHFPIYSMPIPLLLAYTMYKTSRAE</sequence>
<name>A0AAE1RWJ3_9SOLA</name>
<evidence type="ECO:0000313" key="1">
    <source>
        <dbReference type="EMBL" id="KAK4359939.1"/>
    </source>
</evidence>
<reference evidence="1" key="1">
    <citation type="submission" date="2023-12" db="EMBL/GenBank/DDBJ databases">
        <title>Genome assembly of Anisodus tanguticus.</title>
        <authorList>
            <person name="Wang Y.-J."/>
        </authorList>
    </citation>
    <scope>NUCLEOTIDE SEQUENCE</scope>
    <source>
        <strain evidence="1">KB-2021</strain>
        <tissue evidence="1">Leaf</tissue>
    </source>
</reference>
<gene>
    <name evidence="1" type="ORF">RND71_022168</name>
</gene>
<evidence type="ECO:0000313" key="2">
    <source>
        <dbReference type="Proteomes" id="UP001291623"/>
    </source>
</evidence>
<dbReference type="AlphaFoldDB" id="A0AAE1RWJ3"/>
<dbReference type="PANTHER" id="PTHR14795">
    <property type="entry name" value="HELICASE RELATED"/>
    <property type="match status" value="1"/>
</dbReference>